<dbReference type="GO" id="GO:0004175">
    <property type="term" value="F:endopeptidase activity"/>
    <property type="evidence" value="ECO:0007669"/>
    <property type="project" value="UniProtKB-ARBA"/>
</dbReference>
<protein>
    <recommendedName>
        <fullName evidence="2">CAAX prenyl protease 2/Lysostaphin resistance protein A-like domain-containing protein</fullName>
    </recommendedName>
</protein>
<evidence type="ECO:0000256" key="1">
    <source>
        <dbReference type="SAM" id="Phobius"/>
    </source>
</evidence>
<feature type="transmembrane region" description="Helical" evidence="1">
    <location>
        <begin position="45"/>
        <end position="67"/>
    </location>
</feature>
<organism evidence="3 4">
    <name type="scientific">Paenibacillus pini JCM 16418</name>
    <dbReference type="NCBI Taxonomy" id="1236976"/>
    <lineage>
        <taxon>Bacteria</taxon>
        <taxon>Bacillati</taxon>
        <taxon>Bacillota</taxon>
        <taxon>Bacilli</taxon>
        <taxon>Bacillales</taxon>
        <taxon>Paenibacillaceae</taxon>
        <taxon>Paenibacillus</taxon>
    </lineage>
</organism>
<dbReference type="Proteomes" id="UP000019364">
    <property type="component" value="Unassembled WGS sequence"/>
</dbReference>
<accession>W7YVL5</accession>
<dbReference type="AlphaFoldDB" id="W7YVL5"/>
<keyword evidence="1" id="KW-0472">Membrane</keyword>
<dbReference type="EMBL" id="BAVZ01000007">
    <property type="protein sequence ID" value="GAF08631.1"/>
    <property type="molecule type" value="Genomic_DNA"/>
</dbReference>
<feature type="transmembrane region" description="Helical" evidence="1">
    <location>
        <begin position="21"/>
        <end position="39"/>
    </location>
</feature>
<keyword evidence="1" id="KW-0812">Transmembrane</keyword>
<proteinExistence type="predicted"/>
<evidence type="ECO:0000313" key="3">
    <source>
        <dbReference type="EMBL" id="GAF08631.1"/>
    </source>
</evidence>
<gene>
    <name evidence="3" type="ORF">JCM16418_2717</name>
</gene>
<comment type="caution">
    <text evidence="3">The sequence shown here is derived from an EMBL/GenBank/DDBJ whole genome shotgun (WGS) entry which is preliminary data.</text>
</comment>
<evidence type="ECO:0000259" key="2">
    <source>
        <dbReference type="Pfam" id="PF02517"/>
    </source>
</evidence>
<dbReference type="GO" id="GO:0080120">
    <property type="term" value="P:CAAX-box protein maturation"/>
    <property type="evidence" value="ECO:0007669"/>
    <property type="project" value="UniProtKB-ARBA"/>
</dbReference>
<keyword evidence="4" id="KW-1185">Reference proteome</keyword>
<sequence length="84" mass="9502">MAGISEEAVYRLFGIPMMKKIVRNTFIACLIPTLIWALGHTLYPIYPVISRPIELTIVGLIFSLIFLRHGYITVMFSHVSSTAF</sequence>
<dbReference type="Pfam" id="PF02517">
    <property type="entry name" value="Rce1-like"/>
    <property type="match status" value="1"/>
</dbReference>
<dbReference type="eggNOG" id="COG1266">
    <property type="taxonomic scope" value="Bacteria"/>
</dbReference>
<keyword evidence="1" id="KW-1133">Transmembrane helix</keyword>
<reference evidence="3 4" key="1">
    <citation type="journal article" date="2014" name="Genome Announc.">
        <title>Draft Genome Sequence of Paenibacillus pini JCM 16418T, Isolated from the Rhizosphere of Pine Tree.</title>
        <authorList>
            <person name="Yuki M."/>
            <person name="Oshima K."/>
            <person name="Suda W."/>
            <person name="Oshida Y."/>
            <person name="Kitamura K."/>
            <person name="Iida Y."/>
            <person name="Hattori M."/>
            <person name="Ohkuma M."/>
        </authorList>
    </citation>
    <scope>NUCLEOTIDE SEQUENCE [LARGE SCALE GENOMIC DNA]</scope>
    <source>
        <strain evidence="3 4">JCM 16418</strain>
    </source>
</reference>
<feature type="domain" description="CAAX prenyl protease 2/Lysostaphin resistance protein A-like" evidence="2">
    <location>
        <begin position="2"/>
        <end position="80"/>
    </location>
</feature>
<name>W7YVL5_9BACL</name>
<evidence type="ECO:0000313" key="4">
    <source>
        <dbReference type="Proteomes" id="UP000019364"/>
    </source>
</evidence>
<dbReference type="InterPro" id="IPR003675">
    <property type="entry name" value="Rce1/LyrA-like_dom"/>
</dbReference>
<dbReference type="STRING" id="1236976.JCM16418_2717"/>